<dbReference type="Proteomes" id="UP000007113">
    <property type="component" value="Chromosome"/>
</dbReference>
<reference evidence="2 3" key="1">
    <citation type="submission" date="2011-11" db="EMBL/GenBank/DDBJ databases">
        <title>Complete sequence of Granulicella mallensis MP5ACTX8.</title>
        <authorList>
            <consortium name="US DOE Joint Genome Institute"/>
            <person name="Lucas S."/>
            <person name="Copeland A."/>
            <person name="Lapidus A."/>
            <person name="Cheng J.-F."/>
            <person name="Goodwin L."/>
            <person name="Pitluck S."/>
            <person name="Peters L."/>
            <person name="Lu M."/>
            <person name="Detter J.C."/>
            <person name="Han C."/>
            <person name="Tapia R."/>
            <person name="Land M."/>
            <person name="Hauser L."/>
            <person name="Kyrpides N."/>
            <person name="Ivanova N."/>
            <person name="Mikhailova N."/>
            <person name="Pagani I."/>
            <person name="Rawat S."/>
            <person name="Mannisto M."/>
            <person name="Haggblom M."/>
            <person name="Woyke T."/>
        </authorList>
    </citation>
    <scope>NUCLEOTIDE SEQUENCE [LARGE SCALE GENOMIC DNA]</scope>
    <source>
        <strain evidence="3">ATCC BAA-1857 / DSM 23137 / MP5ACTX8</strain>
    </source>
</reference>
<dbReference type="SUPFAM" id="SSF47598">
    <property type="entry name" value="Ribbon-helix-helix"/>
    <property type="match status" value="1"/>
</dbReference>
<dbReference type="RefSeq" id="WP_014264414.1">
    <property type="nucleotide sequence ID" value="NC_016631.1"/>
</dbReference>
<dbReference type="InterPro" id="IPR010985">
    <property type="entry name" value="Ribbon_hlx_hlx"/>
</dbReference>
<name>G8NX06_GRAMM</name>
<evidence type="ECO:0000313" key="2">
    <source>
        <dbReference type="EMBL" id="AEU35534.1"/>
    </source>
</evidence>
<dbReference type="GO" id="GO:0006355">
    <property type="term" value="P:regulation of DNA-templated transcription"/>
    <property type="evidence" value="ECO:0007669"/>
    <property type="project" value="InterPro"/>
</dbReference>
<keyword evidence="3" id="KW-1185">Reference proteome</keyword>
<gene>
    <name evidence="2" type="ordered locus">AciX8_1190</name>
</gene>
<dbReference type="AlphaFoldDB" id="G8NX06"/>
<feature type="region of interest" description="Disordered" evidence="1">
    <location>
        <begin position="1"/>
        <end position="22"/>
    </location>
</feature>
<dbReference type="STRING" id="682795.AciX8_1190"/>
<organism evidence="2 3">
    <name type="scientific">Granulicella mallensis (strain ATCC BAA-1857 / DSM 23137 / MP5ACTX8)</name>
    <dbReference type="NCBI Taxonomy" id="682795"/>
    <lineage>
        <taxon>Bacteria</taxon>
        <taxon>Pseudomonadati</taxon>
        <taxon>Acidobacteriota</taxon>
        <taxon>Terriglobia</taxon>
        <taxon>Terriglobales</taxon>
        <taxon>Acidobacteriaceae</taxon>
        <taxon>Granulicella</taxon>
    </lineage>
</organism>
<dbReference type="EMBL" id="CP003130">
    <property type="protein sequence ID" value="AEU35534.1"/>
    <property type="molecule type" value="Genomic_DNA"/>
</dbReference>
<sequence length="76" mass="8600">MTLHLTPAQEQRLQQLAADSHRTPDELAQEAVDGYLNHLEALAAEVQEGEASAERDGWLTHEEVFERLHKRIKKAA</sequence>
<evidence type="ECO:0000256" key="1">
    <source>
        <dbReference type="SAM" id="MobiDB-lite"/>
    </source>
</evidence>
<protein>
    <submittedName>
        <fullName evidence="2">Transcriptional regulator, CopG family</fullName>
    </submittedName>
</protein>
<dbReference type="KEGG" id="gma:AciX8_1190"/>
<dbReference type="eggNOG" id="COG3905">
    <property type="taxonomic scope" value="Bacteria"/>
</dbReference>
<evidence type="ECO:0000313" key="3">
    <source>
        <dbReference type="Proteomes" id="UP000007113"/>
    </source>
</evidence>
<accession>G8NX06</accession>
<proteinExistence type="predicted"/>
<dbReference type="HOGENOM" id="CLU_2649369_0_0_0"/>